<reference evidence="1 2" key="1">
    <citation type="submission" date="2019-10" db="EMBL/GenBank/DDBJ databases">
        <title>Genomic and transcriptomic insights into the perfect genentic adaptation of a filamentous nitrogen-fixing cyanobacterium to rice fields.</title>
        <authorList>
            <person name="Chen Z."/>
        </authorList>
    </citation>
    <scope>NUCLEOTIDE SEQUENCE [LARGE SCALE GENOMIC DNA]</scope>
    <source>
        <strain evidence="1">CCNUC1</strain>
    </source>
</reference>
<evidence type="ECO:0000313" key="1">
    <source>
        <dbReference type="EMBL" id="QFS45487.1"/>
    </source>
</evidence>
<keyword evidence="2" id="KW-1185">Reference proteome</keyword>
<dbReference type="KEGG" id="nsh:GXM_02964"/>
<dbReference type="EMBL" id="CP045226">
    <property type="protein sequence ID" value="QFS45487.1"/>
    <property type="molecule type" value="Genomic_DNA"/>
</dbReference>
<accession>A0A5P8VYM1</accession>
<dbReference type="RefSeq" id="WP_152589092.1">
    <property type="nucleotide sequence ID" value="NZ_CP045226.1"/>
</dbReference>
<gene>
    <name evidence="1" type="ORF">GXM_02964</name>
</gene>
<name>A0A5P8VYM1_9NOSO</name>
<organism evidence="1 2">
    <name type="scientific">Nostoc sphaeroides CCNUC1</name>
    <dbReference type="NCBI Taxonomy" id="2653204"/>
    <lineage>
        <taxon>Bacteria</taxon>
        <taxon>Bacillati</taxon>
        <taxon>Cyanobacteriota</taxon>
        <taxon>Cyanophyceae</taxon>
        <taxon>Nostocales</taxon>
        <taxon>Nostocaceae</taxon>
        <taxon>Nostoc</taxon>
    </lineage>
</organism>
<sequence>MSELEKLLSDLPNIIDELNFNLGDRNQIKNEILRLDNILAKLNDIQEEIESELGFEQIKNAAMRALPFVGTIASFFIPGGFLVDAVITGGAGLLSEKFGDTETEINLSDLQEKIYEWIGWVNNLQEIAEHILHDSVILTKINNHLYKESINNELQKIDEKIKINLSLNNGDLLKQQIHQITQSQDDLVTLQQRINDIYNTLKNSEDIYKIIIGLSNFYGNSGFALEWLDDEHGLIIFSTGQFESLGDVIDKCEYIKAKIGELILNSNTIRYQAEEVLHRLENDRNRKQDYKDKNTLQSNPNQELATHQLNKKYIFKSLILVSVFSTILLYFFDVISRDKLPQIQQIILNNNQKENPIINVQAAQKIGMEASLMVQNPPHSPEVWKKAQIKWQEAISLLEKIPEGTSVSEEVKKQISTYRINNQSISTRILNEKKATENFESSQKVAIEASLMVQNPPHMPKVWKEAKFKWEAAIKLLESIPKDTFVYKKAQEKLSIYKTNYAVISTQVED</sequence>
<evidence type="ECO:0000313" key="2">
    <source>
        <dbReference type="Proteomes" id="UP000326678"/>
    </source>
</evidence>
<proteinExistence type="predicted"/>
<dbReference type="AlphaFoldDB" id="A0A5P8VYM1"/>
<dbReference type="Proteomes" id="UP000326678">
    <property type="component" value="Chromosome Gxm1"/>
</dbReference>
<protein>
    <submittedName>
        <fullName evidence="1">Uncharacterized protein</fullName>
    </submittedName>
</protein>